<protein>
    <recommendedName>
        <fullName evidence="2">HMG box domain-containing protein</fullName>
    </recommendedName>
</protein>
<name>A0A074Y6R8_AURSE</name>
<gene>
    <name evidence="3" type="ORF">AUEXF2481DRAFT_59185</name>
</gene>
<sequence length="111" mass="12518">LAGPISVLTSDFPAPVKDMMSHASRSTATRHAEAKKAGKVLRPYNRFMMYRAAYADRTKQFAASDSHRDVSRILGVSWRLESEDVVEHFNKCSILDSENHQKAFPGYKYAP</sequence>
<dbReference type="STRING" id="1043005.A0A074Y6R8"/>
<evidence type="ECO:0000313" key="3">
    <source>
        <dbReference type="EMBL" id="KEQ91609.1"/>
    </source>
</evidence>
<evidence type="ECO:0000313" key="4">
    <source>
        <dbReference type="Proteomes" id="UP000030641"/>
    </source>
</evidence>
<dbReference type="InterPro" id="IPR036910">
    <property type="entry name" value="HMG_box_dom_sf"/>
</dbReference>
<dbReference type="InterPro" id="IPR009071">
    <property type="entry name" value="HMG_box_dom"/>
</dbReference>
<reference evidence="3 4" key="1">
    <citation type="journal article" date="2014" name="BMC Genomics">
        <title>Genome sequencing of four Aureobasidium pullulans varieties: biotechnological potential, stress tolerance, and description of new species.</title>
        <authorList>
            <person name="Gostin Ar C."/>
            <person name="Ohm R.A."/>
            <person name="Kogej T."/>
            <person name="Sonjak S."/>
            <person name="Turk M."/>
            <person name="Zajc J."/>
            <person name="Zalar P."/>
            <person name="Grube M."/>
            <person name="Sun H."/>
            <person name="Han J."/>
            <person name="Sharma A."/>
            <person name="Chiniquy J."/>
            <person name="Ngan C.Y."/>
            <person name="Lipzen A."/>
            <person name="Barry K."/>
            <person name="Grigoriev I.V."/>
            <person name="Gunde-Cimerman N."/>
        </authorList>
    </citation>
    <scope>NUCLEOTIDE SEQUENCE [LARGE SCALE GENOMIC DNA]</scope>
    <source>
        <strain evidence="3 4">EXF-2481</strain>
    </source>
</reference>
<dbReference type="InParanoid" id="A0A074Y6R8"/>
<evidence type="ECO:0000256" key="1">
    <source>
        <dbReference type="PROSITE-ProRule" id="PRU00267"/>
    </source>
</evidence>
<proteinExistence type="predicted"/>
<organism evidence="3 4">
    <name type="scientific">Aureobasidium subglaciale (strain EXF-2481)</name>
    <name type="common">Aureobasidium pullulans var. subglaciale</name>
    <dbReference type="NCBI Taxonomy" id="1043005"/>
    <lineage>
        <taxon>Eukaryota</taxon>
        <taxon>Fungi</taxon>
        <taxon>Dikarya</taxon>
        <taxon>Ascomycota</taxon>
        <taxon>Pezizomycotina</taxon>
        <taxon>Dothideomycetes</taxon>
        <taxon>Dothideomycetidae</taxon>
        <taxon>Dothideales</taxon>
        <taxon>Saccotheciaceae</taxon>
        <taxon>Aureobasidium</taxon>
    </lineage>
</organism>
<dbReference type="OMA" id="RRMHVEA"/>
<dbReference type="Gene3D" id="1.10.30.10">
    <property type="entry name" value="High mobility group box domain"/>
    <property type="match status" value="1"/>
</dbReference>
<dbReference type="GeneID" id="25369270"/>
<dbReference type="SUPFAM" id="SSF47095">
    <property type="entry name" value="HMG-box"/>
    <property type="match status" value="1"/>
</dbReference>
<feature type="non-terminal residue" evidence="3">
    <location>
        <position position="1"/>
    </location>
</feature>
<feature type="non-terminal residue" evidence="3">
    <location>
        <position position="111"/>
    </location>
</feature>
<dbReference type="EMBL" id="KL584777">
    <property type="protein sequence ID" value="KEQ91609.1"/>
    <property type="molecule type" value="Genomic_DNA"/>
</dbReference>
<dbReference type="RefSeq" id="XP_013340069.1">
    <property type="nucleotide sequence ID" value="XM_013484615.1"/>
</dbReference>
<dbReference type="AlphaFoldDB" id="A0A074Y6R8"/>
<evidence type="ECO:0000259" key="2">
    <source>
        <dbReference type="PROSITE" id="PS50118"/>
    </source>
</evidence>
<feature type="DNA-binding region" description="HMG box" evidence="1">
    <location>
        <begin position="40"/>
        <end position="108"/>
    </location>
</feature>
<dbReference type="GO" id="GO:0003677">
    <property type="term" value="F:DNA binding"/>
    <property type="evidence" value="ECO:0007669"/>
    <property type="project" value="UniProtKB-UniRule"/>
</dbReference>
<dbReference type="Proteomes" id="UP000030641">
    <property type="component" value="Unassembled WGS sequence"/>
</dbReference>
<dbReference type="GO" id="GO:0005634">
    <property type="term" value="C:nucleus"/>
    <property type="evidence" value="ECO:0007669"/>
    <property type="project" value="UniProtKB-UniRule"/>
</dbReference>
<keyword evidence="1" id="KW-0539">Nucleus</keyword>
<dbReference type="PROSITE" id="PS50118">
    <property type="entry name" value="HMG_BOX_2"/>
    <property type="match status" value="1"/>
</dbReference>
<dbReference type="HOGENOM" id="CLU_150404_0_0_1"/>
<keyword evidence="1" id="KW-0238">DNA-binding</keyword>
<keyword evidence="4" id="KW-1185">Reference proteome</keyword>
<dbReference type="OrthoDB" id="2307332at2759"/>
<dbReference type="Pfam" id="PF00505">
    <property type="entry name" value="HMG_box"/>
    <property type="match status" value="1"/>
</dbReference>
<feature type="domain" description="HMG box" evidence="2">
    <location>
        <begin position="40"/>
        <end position="108"/>
    </location>
</feature>
<accession>A0A074Y6R8</accession>